<evidence type="ECO:0000256" key="1">
    <source>
        <dbReference type="SAM" id="MobiDB-lite"/>
    </source>
</evidence>
<keyword evidence="4" id="KW-1185">Reference proteome</keyword>
<proteinExistence type="predicted"/>
<comment type="caution">
    <text evidence="3">The sequence shown here is derived from an EMBL/GenBank/DDBJ whole genome shotgun (WGS) entry which is preliminary data.</text>
</comment>
<name>A0A9W5X6P9_9BACI</name>
<dbReference type="Proteomes" id="UP000621492">
    <property type="component" value="Unassembled WGS sequence"/>
</dbReference>
<dbReference type="RefSeq" id="WP_188725415.1">
    <property type="nucleotide sequence ID" value="NZ_BMJD01000025.1"/>
</dbReference>
<evidence type="ECO:0000259" key="2">
    <source>
        <dbReference type="Pfam" id="PF14343"/>
    </source>
</evidence>
<dbReference type="InterPro" id="IPR025748">
    <property type="entry name" value="PrcB_C_dom"/>
</dbReference>
<feature type="region of interest" description="Disordered" evidence="1">
    <location>
        <begin position="128"/>
        <end position="148"/>
    </location>
</feature>
<reference evidence="3" key="2">
    <citation type="submission" date="2020-09" db="EMBL/GenBank/DDBJ databases">
        <authorList>
            <person name="Sun Q."/>
            <person name="Zhou Y."/>
        </authorList>
    </citation>
    <scope>NUCLEOTIDE SEQUENCE</scope>
    <source>
        <strain evidence="3">CGMCC 1.15454</strain>
    </source>
</reference>
<protein>
    <recommendedName>
        <fullName evidence="2">PrcB C-terminal domain-containing protein</fullName>
    </recommendedName>
</protein>
<feature type="domain" description="PrcB C-terminal" evidence="2">
    <location>
        <begin position="44"/>
        <end position="109"/>
    </location>
</feature>
<accession>A0A9W5X6P9</accession>
<organism evidence="3 4">
    <name type="scientific">Lentibacillus populi</name>
    <dbReference type="NCBI Taxonomy" id="1827502"/>
    <lineage>
        <taxon>Bacteria</taxon>
        <taxon>Bacillati</taxon>
        <taxon>Bacillota</taxon>
        <taxon>Bacilli</taxon>
        <taxon>Bacillales</taxon>
        <taxon>Bacillaceae</taxon>
        <taxon>Lentibacillus</taxon>
    </lineage>
</organism>
<dbReference type="AlphaFoldDB" id="A0A9W5X6P9"/>
<dbReference type="EMBL" id="BMJD01000025">
    <property type="protein sequence ID" value="GGB49280.1"/>
    <property type="molecule type" value="Genomic_DNA"/>
</dbReference>
<evidence type="ECO:0000313" key="4">
    <source>
        <dbReference type="Proteomes" id="UP000621492"/>
    </source>
</evidence>
<dbReference type="Pfam" id="PF14343">
    <property type="entry name" value="PrcB_C"/>
    <property type="match status" value="1"/>
</dbReference>
<reference evidence="3" key="1">
    <citation type="journal article" date="2014" name="Int. J. Syst. Evol. Microbiol.">
        <title>Complete genome sequence of Corynebacterium casei LMG S-19264T (=DSM 44701T), isolated from a smear-ripened cheese.</title>
        <authorList>
            <consortium name="US DOE Joint Genome Institute (JGI-PGF)"/>
            <person name="Walter F."/>
            <person name="Albersmeier A."/>
            <person name="Kalinowski J."/>
            <person name="Ruckert C."/>
        </authorList>
    </citation>
    <scope>NUCLEOTIDE SEQUENCE</scope>
    <source>
        <strain evidence="3">CGMCC 1.15454</strain>
    </source>
</reference>
<gene>
    <name evidence="3" type="ORF">GCM10011409_28610</name>
</gene>
<evidence type="ECO:0000313" key="3">
    <source>
        <dbReference type="EMBL" id="GGB49280.1"/>
    </source>
</evidence>
<sequence>MKRDVTEIPFKTINVEDAPDKVQKWIAKHRAEKANKVFHVNGKTYVIVMLGQKSSGGFDVKVEQIQQVTSPESKAGNHKITVSYEETKPKKGSMNIQVLTYPLVIAEIDDELDDDSFQFKSSIDEGKLTETESGKVKKPRVSDDKAEK</sequence>